<dbReference type="Proteomes" id="UP001499979">
    <property type="component" value="Unassembled WGS sequence"/>
</dbReference>
<name>A0ABN1UA08_9ACTN</name>
<reference evidence="1 2" key="1">
    <citation type="journal article" date="2019" name="Int. J. Syst. Evol. Microbiol.">
        <title>The Global Catalogue of Microorganisms (GCM) 10K type strain sequencing project: providing services to taxonomists for standard genome sequencing and annotation.</title>
        <authorList>
            <consortium name="The Broad Institute Genomics Platform"/>
            <consortium name="The Broad Institute Genome Sequencing Center for Infectious Disease"/>
            <person name="Wu L."/>
            <person name="Ma J."/>
        </authorList>
    </citation>
    <scope>NUCLEOTIDE SEQUENCE [LARGE SCALE GENOMIC DNA]</scope>
    <source>
        <strain evidence="1 2">JCM 11813</strain>
    </source>
</reference>
<comment type="caution">
    <text evidence="1">The sequence shown here is derived from an EMBL/GenBank/DDBJ whole genome shotgun (WGS) entry which is preliminary data.</text>
</comment>
<organism evidence="1 2">
    <name type="scientific">Nocardioides aquiterrae</name>
    <dbReference type="NCBI Taxonomy" id="203799"/>
    <lineage>
        <taxon>Bacteria</taxon>
        <taxon>Bacillati</taxon>
        <taxon>Actinomycetota</taxon>
        <taxon>Actinomycetes</taxon>
        <taxon>Propionibacteriales</taxon>
        <taxon>Nocardioidaceae</taxon>
        <taxon>Nocardioides</taxon>
    </lineage>
</organism>
<sequence>MNGDPQLVPRDALSGHRVAISVSESADLLRLGLSDLHLQLTIAELSRAIVIAGGVVVYGGAIQEGFTKIVLEETERYGNATGAFEHIVPYTEYATRSPEDLRTYAASLGVKSTVQLLDAEGVPRSVREVSARDDFDPGDLDPTTALSAMRTHTTDIASARVVVGGKVSGFAGSMPGVAEEAAATLRADKPLYVAGGFGGAATLVGSIVTPDLYEWLPPGLPEGLAPEVRRFVESALDLPLGADGLSDEDRALLAATHRPSDIATLVVLGLSRHLGDPEGQA</sequence>
<protein>
    <submittedName>
        <fullName evidence="1">Uncharacterized protein</fullName>
    </submittedName>
</protein>
<dbReference type="RefSeq" id="WP_343905689.1">
    <property type="nucleotide sequence ID" value="NZ_BAAAJE010000002.1"/>
</dbReference>
<gene>
    <name evidence="1" type="ORF">GCM10009606_06930</name>
</gene>
<dbReference type="InterPro" id="IPR041160">
    <property type="entry name" value="LD_cluster2"/>
</dbReference>
<keyword evidence="2" id="KW-1185">Reference proteome</keyword>
<evidence type="ECO:0000313" key="1">
    <source>
        <dbReference type="EMBL" id="GAA1129684.1"/>
    </source>
</evidence>
<accession>A0ABN1UA08</accession>
<proteinExistence type="predicted"/>
<dbReference type="EMBL" id="BAAAJE010000002">
    <property type="protein sequence ID" value="GAA1129684.1"/>
    <property type="molecule type" value="Genomic_DNA"/>
</dbReference>
<evidence type="ECO:0000313" key="2">
    <source>
        <dbReference type="Proteomes" id="UP001499979"/>
    </source>
</evidence>
<dbReference type="Pfam" id="PF18163">
    <property type="entry name" value="LD_cluster2"/>
    <property type="match status" value="1"/>
</dbReference>